<dbReference type="GeneID" id="30309246"/>
<evidence type="ECO:0000313" key="1">
    <source>
        <dbReference type="EMBL" id="AOV61868.1"/>
    </source>
</evidence>
<sequence length="118" mass="14046">MNFNELTPDNWLFFAIQNYNNPSSVTYSDFEEDLKRFKYIKRLLKRYETTGELKTHLILNHVIVLYNVFGEAGTPLLFYKIEATYWSQIKAFMLFLNRLPPLLNEDVDQECLKSLNLI</sequence>
<gene>
    <name evidence="1" type="ORF">P29B0810_173</name>
</gene>
<reference evidence="1 2" key="1">
    <citation type="journal article" date="2016" name="Virology">
        <title>The genomic content and context of auxiliary metabolic genes in marine cyanomyoviruses.</title>
        <authorList>
            <person name="Crummett L.T."/>
            <person name="Puxty R.J."/>
            <person name="Weihe C."/>
            <person name="Marston M.F."/>
            <person name="Martiny J.B."/>
        </authorList>
    </citation>
    <scope>NUCLEOTIDE SEQUENCE [LARGE SCALE GENOMIC DNA]</scope>
    <source>
        <strain evidence="1">0810PA29</strain>
    </source>
</reference>
<dbReference type="KEGG" id="vg:30309246"/>
<dbReference type="EMBL" id="KU686211">
    <property type="protein sequence ID" value="AOV61868.1"/>
    <property type="molecule type" value="Genomic_DNA"/>
</dbReference>
<dbReference type="Proteomes" id="UP000202081">
    <property type="component" value="Segment"/>
</dbReference>
<dbReference type="OrthoDB" id="19860at10239"/>
<evidence type="ECO:0000313" key="2">
    <source>
        <dbReference type="Proteomes" id="UP000202081"/>
    </source>
</evidence>
<protein>
    <submittedName>
        <fullName evidence="1">Uncharacterized protein</fullName>
    </submittedName>
</protein>
<dbReference type="InterPro" id="IPR055631">
    <property type="entry name" value="DUF7207"/>
</dbReference>
<keyword evidence="2" id="KW-1185">Reference proteome</keyword>
<dbReference type="Pfam" id="PF23837">
    <property type="entry name" value="DUF7207"/>
    <property type="match status" value="1"/>
</dbReference>
<organism evidence="1 2">
    <name type="scientific">Synechococcus phage S-WAM2</name>
    <dbReference type="NCBI Taxonomy" id="1815522"/>
    <lineage>
        <taxon>Viruses</taxon>
        <taxon>Duplodnaviria</taxon>
        <taxon>Heunggongvirae</taxon>
        <taxon>Uroviricota</taxon>
        <taxon>Caudoviricetes</taxon>
        <taxon>Pantevenvirales</taxon>
        <taxon>Kyanoviridae</taxon>
        <taxon>Cymopoleiavirus</taxon>
        <taxon>Cymopoleiavirus swam2</taxon>
    </lineage>
</organism>
<proteinExistence type="predicted"/>
<name>A0A1D8KT52_9CAUD</name>
<dbReference type="RefSeq" id="YP_009324336.1">
    <property type="nucleotide sequence ID" value="NC_031935.1"/>
</dbReference>
<accession>A0A1D8KT52</accession>